<evidence type="ECO:0000256" key="1">
    <source>
        <dbReference type="ARBA" id="ARBA00004141"/>
    </source>
</evidence>
<gene>
    <name evidence="7" type="ORF">JCM16774_1164</name>
</gene>
<feature type="transmembrane region" description="Helical" evidence="5">
    <location>
        <begin position="44"/>
        <end position="63"/>
    </location>
</feature>
<protein>
    <submittedName>
        <fullName evidence="7">TM2 domain protein</fullName>
    </submittedName>
</protein>
<accession>A0A510JAB4</accession>
<keyword evidence="3 5" id="KW-1133">Transmembrane helix</keyword>
<feature type="transmembrane region" description="Helical" evidence="5">
    <location>
        <begin position="69"/>
        <end position="95"/>
    </location>
</feature>
<proteinExistence type="predicted"/>
<dbReference type="EMBL" id="AP019822">
    <property type="protein sequence ID" value="BBM36232.1"/>
    <property type="molecule type" value="Genomic_DNA"/>
</dbReference>
<evidence type="ECO:0000256" key="4">
    <source>
        <dbReference type="ARBA" id="ARBA00023136"/>
    </source>
</evidence>
<name>A0A510JAB4_9FUSO</name>
<dbReference type="InterPro" id="IPR007829">
    <property type="entry name" value="TM2"/>
</dbReference>
<dbReference type="STRING" id="714315.GCA_000516535_01164"/>
<organism evidence="7 8">
    <name type="scientific">Pseudoleptotrichia goodfellowii</name>
    <dbReference type="NCBI Taxonomy" id="157692"/>
    <lineage>
        <taxon>Bacteria</taxon>
        <taxon>Fusobacteriati</taxon>
        <taxon>Fusobacteriota</taxon>
        <taxon>Fusobacteriia</taxon>
        <taxon>Fusobacteriales</taxon>
        <taxon>Leptotrichiaceae</taxon>
        <taxon>Pseudoleptotrichia</taxon>
    </lineage>
</organism>
<dbReference type="RefSeq" id="WP_026737597.1">
    <property type="nucleotide sequence ID" value="NZ_AP019822.1"/>
</dbReference>
<sequence>MENMEDEVIVEEFEEKVGSNEKNEYLQEVKEVKVESGEKKYSKVAYCILAFFLGVFGIHLFYAKKTMQGIIFVVFAIIGIITAAFYIGVFIIMILRITSFVQMLIALFKKSDEFGRIS</sequence>
<dbReference type="KEGG" id="lgo:JCM16774_1164"/>
<evidence type="ECO:0000256" key="3">
    <source>
        <dbReference type="ARBA" id="ARBA00022989"/>
    </source>
</evidence>
<evidence type="ECO:0000313" key="7">
    <source>
        <dbReference type="EMBL" id="BBM36232.1"/>
    </source>
</evidence>
<evidence type="ECO:0000259" key="6">
    <source>
        <dbReference type="Pfam" id="PF05154"/>
    </source>
</evidence>
<keyword evidence="4 5" id="KW-0472">Membrane</keyword>
<dbReference type="GO" id="GO:0016020">
    <property type="term" value="C:membrane"/>
    <property type="evidence" value="ECO:0007669"/>
    <property type="project" value="UniProtKB-SubCell"/>
</dbReference>
<dbReference type="AlphaFoldDB" id="A0A510JAB4"/>
<feature type="domain" description="TM2" evidence="6">
    <location>
        <begin position="40"/>
        <end position="89"/>
    </location>
</feature>
<evidence type="ECO:0000256" key="2">
    <source>
        <dbReference type="ARBA" id="ARBA00022692"/>
    </source>
</evidence>
<comment type="subcellular location">
    <subcellularLocation>
        <location evidence="1">Membrane</location>
        <topology evidence="1">Multi-pass membrane protein</topology>
    </subcellularLocation>
</comment>
<evidence type="ECO:0000256" key="5">
    <source>
        <dbReference type="SAM" id="Phobius"/>
    </source>
</evidence>
<dbReference type="Proteomes" id="UP000321606">
    <property type="component" value="Chromosome"/>
</dbReference>
<keyword evidence="2 5" id="KW-0812">Transmembrane</keyword>
<dbReference type="Pfam" id="PF05154">
    <property type="entry name" value="TM2"/>
    <property type="match status" value="1"/>
</dbReference>
<reference evidence="7 8" key="1">
    <citation type="submission" date="2019-07" db="EMBL/GenBank/DDBJ databases">
        <title>Complete Genome Sequence of Leptotrichia goodfellowii Strain JCM 16774.</title>
        <authorList>
            <person name="Watanabe S."/>
            <person name="Cui L."/>
        </authorList>
    </citation>
    <scope>NUCLEOTIDE SEQUENCE [LARGE SCALE GENOMIC DNA]</scope>
    <source>
        <strain evidence="7 8">JCM16774</strain>
    </source>
</reference>
<evidence type="ECO:0000313" key="8">
    <source>
        <dbReference type="Proteomes" id="UP000321606"/>
    </source>
</evidence>